<dbReference type="SUPFAM" id="SSF158615">
    <property type="entry name" value="RbcX-like"/>
    <property type="match status" value="1"/>
</dbReference>
<feature type="compositionally biased region" description="Acidic residues" evidence="1">
    <location>
        <begin position="230"/>
        <end position="239"/>
    </location>
</feature>
<reference evidence="3 4" key="2">
    <citation type="submission" date="2024-03" db="EMBL/GenBank/DDBJ databases">
        <title>Complete genome sequence of the green alga Chloropicon roscoffensis RCC1871.</title>
        <authorList>
            <person name="Lemieux C."/>
            <person name="Pombert J.-F."/>
            <person name="Otis C."/>
            <person name="Turmel M."/>
        </authorList>
    </citation>
    <scope>NUCLEOTIDE SEQUENCE [LARGE SCALE GENOMIC DNA]</scope>
    <source>
        <strain evidence="3 4">RCC1871</strain>
    </source>
</reference>
<dbReference type="EMBL" id="CP151505">
    <property type="protein sequence ID" value="WZN62142.1"/>
    <property type="molecule type" value="Genomic_DNA"/>
</dbReference>
<dbReference type="EMBL" id="HBHZ01001247">
    <property type="protein sequence ID" value="CAE0187923.1"/>
    <property type="molecule type" value="Transcribed_RNA"/>
</dbReference>
<evidence type="ECO:0000313" key="4">
    <source>
        <dbReference type="Proteomes" id="UP001472866"/>
    </source>
</evidence>
<protein>
    <submittedName>
        <fullName evidence="2">Uncharacterized protein</fullName>
    </submittedName>
</protein>
<accession>A0A7S3FMZ9</accession>
<dbReference type="AlphaFoldDB" id="A0A7S3FMZ9"/>
<sequence>MRVVSGACDSRLRLQGGTSFAGKVPAGVGGRGGPHYLVAAFCSRALSRGEGACTSVGSFETVTSTRRSVRAWAKSRPLKPDDSPLRDGNRDRLLGLLTERAAKTLLFYCSETNQHLYHWLMDYIKKNPIPRDGAFEDVSGETFLMNLMVEPAISARAQPALDPLFDCSTPLTVDPRNVAQRIMDIRVAMSKEFQEDLSRIDEENMELLRRSLMVSLEAQATSHPVVPDPVVEEGEGEAE</sequence>
<evidence type="ECO:0000313" key="2">
    <source>
        <dbReference type="EMBL" id="CAE0187923.1"/>
    </source>
</evidence>
<evidence type="ECO:0000313" key="3">
    <source>
        <dbReference type="EMBL" id="WZN62142.1"/>
    </source>
</evidence>
<organism evidence="2">
    <name type="scientific">Chloropicon roscoffensis</name>
    <dbReference type="NCBI Taxonomy" id="1461544"/>
    <lineage>
        <taxon>Eukaryota</taxon>
        <taxon>Viridiplantae</taxon>
        <taxon>Chlorophyta</taxon>
        <taxon>Chloropicophyceae</taxon>
        <taxon>Chloropicales</taxon>
        <taxon>Chloropicaceae</taxon>
        <taxon>Chloropicon</taxon>
    </lineage>
</organism>
<proteinExistence type="predicted"/>
<name>A0A7S3FMZ9_9CHLO</name>
<gene>
    <name evidence="2" type="ORF">CROS1456_LOCUS991</name>
    <name evidence="3" type="ORF">HKI87_05g36780</name>
</gene>
<keyword evidence="4" id="KW-1185">Reference proteome</keyword>
<dbReference type="Proteomes" id="UP001472866">
    <property type="component" value="Chromosome 05"/>
</dbReference>
<dbReference type="InterPro" id="IPR038052">
    <property type="entry name" value="Chaperonin_RbcX_sf"/>
</dbReference>
<reference evidence="2" key="1">
    <citation type="submission" date="2021-01" db="EMBL/GenBank/DDBJ databases">
        <authorList>
            <person name="Corre E."/>
            <person name="Pelletier E."/>
            <person name="Niang G."/>
            <person name="Scheremetjew M."/>
            <person name="Finn R."/>
            <person name="Kale V."/>
            <person name="Holt S."/>
            <person name="Cochrane G."/>
            <person name="Meng A."/>
            <person name="Brown T."/>
            <person name="Cohen L."/>
        </authorList>
    </citation>
    <scope>NUCLEOTIDE SEQUENCE</scope>
    <source>
        <strain evidence="2">RCC1871</strain>
    </source>
</reference>
<evidence type="ECO:0000256" key="1">
    <source>
        <dbReference type="SAM" id="MobiDB-lite"/>
    </source>
</evidence>
<feature type="region of interest" description="Disordered" evidence="1">
    <location>
        <begin position="220"/>
        <end position="239"/>
    </location>
</feature>
<dbReference type="Gene3D" id="1.10.1200.210">
    <property type="entry name" value="Chaperonin-like RbcX"/>
    <property type="match status" value="1"/>
</dbReference>